<keyword evidence="2" id="KW-1185">Reference proteome</keyword>
<evidence type="ECO:0000313" key="1">
    <source>
        <dbReference type="EMBL" id="KAK7495110.1"/>
    </source>
</evidence>
<organism evidence="1 2">
    <name type="scientific">Batillaria attramentaria</name>
    <dbReference type="NCBI Taxonomy" id="370345"/>
    <lineage>
        <taxon>Eukaryota</taxon>
        <taxon>Metazoa</taxon>
        <taxon>Spiralia</taxon>
        <taxon>Lophotrochozoa</taxon>
        <taxon>Mollusca</taxon>
        <taxon>Gastropoda</taxon>
        <taxon>Caenogastropoda</taxon>
        <taxon>Sorbeoconcha</taxon>
        <taxon>Cerithioidea</taxon>
        <taxon>Batillariidae</taxon>
        <taxon>Batillaria</taxon>
    </lineage>
</organism>
<dbReference type="Proteomes" id="UP001519460">
    <property type="component" value="Unassembled WGS sequence"/>
</dbReference>
<sequence>MFGHNTATLSKGRPTILPFTVRKGKRRHVQKPLSKLRQLYHKLRQLYQLLYSVTIEGSTCRQKFSCFGLETEHEWTTFQTRDSHSLGDFIHLPVSSQSACQYRLYFVVWEVSAMFLGVKYLERV</sequence>
<evidence type="ECO:0000313" key="2">
    <source>
        <dbReference type="Proteomes" id="UP001519460"/>
    </source>
</evidence>
<dbReference type="EMBL" id="JACVVK020000078">
    <property type="protein sequence ID" value="KAK7495110.1"/>
    <property type="molecule type" value="Genomic_DNA"/>
</dbReference>
<gene>
    <name evidence="1" type="ORF">BaRGS_00013750</name>
</gene>
<proteinExistence type="predicted"/>
<name>A0ABD0L6Z5_9CAEN</name>
<dbReference type="AlphaFoldDB" id="A0ABD0L6Z5"/>
<comment type="caution">
    <text evidence="1">The sequence shown here is derived from an EMBL/GenBank/DDBJ whole genome shotgun (WGS) entry which is preliminary data.</text>
</comment>
<protein>
    <submittedName>
        <fullName evidence="1">Uncharacterized protein</fullName>
    </submittedName>
</protein>
<reference evidence="1 2" key="1">
    <citation type="journal article" date="2023" name="Sci. Data">
        <title>Genome assembly of the Korean intertidal mud-creeper Batillaria attramentaria.</title>
        <authorList>
            <person name="Patra A.K."/>
            <person name="Ho P.T."/>
            <person name="Jun S."/>
            <person name="Lee S.J."/>
            <person name="Kim Y."/>
            <person name="Won Y.J."/>
        </authorList>
    </citation>
    <scope>NUCLEOTIDE SEQUENCE [LARGE SCALE GENOMIC DNA]</scope>
    <source>
        <strain evidence="1">Wonlab-2016</strain>
    </source>
</reference>
<accession>A0ABD0L6Z5</accession>